<evidence type="ECO:0000313" key="5">
    <source>
        <dbReference type="EMBL" id="EAN97336.1"/>
    </source>
</evidence>
<feature type="transmembrane region" description="Helical" evidence="2">
    <location>
        <begin position="277"/>
        <end position="297"/>
    </location>
</feature>
<dbReference type="GO" id="GO:0071260">
    <property type="term" value="P:cellular response to mechanical stimulus"/>
    <property type="evidence" value="ECO:0007669"/>
    <property type="project" value="TreeGrafter"/>
</dbReference>
<feature type="domain" description="Piezo THU9 and anchor" evidence="4">
    <location>
        <begin position="1952"/>
        <end position="2187"/>
    </location>
</feature>
<dbReference type="RefSeq" id="XP_819187.1">
    <property type="nucleotide sequence ID" value="XM_814094.1"/>
</dbReference>
<feature type="transmembrane region" description="Helical" evidence="2">
    <location>
        <begin position="513"/>
        <end position="536"/>
    </location>
</feature>
<protein>
    <submittedName>
        <fullName evidence="5">Uncharacterized protein</fullName>
    </submittedName>
</protein>
<dbReference type="EMBL" id="AAHK01000103">
    <property type="protein sequence ID" value="EAN97336.1"/>
    <property type="molecule type" value="Genomic_DNA"/>
</dbReference>
<feature type="transmembrane region" description="Helical" evidence="2">
    <location>
        <begin position="709"/>
        <end position="735"/>
    </location>
</feature>
<evidence type="ECO:0000259" key="3">
    <source>
        <dbReference type="Pfam" id="PF12166"/>
    </source>
</evidence>
<dbReference type="GO" id="GO:0042391">
    <property type="term" value="P:regulation of membrane potential"/>
    <property type="evidence" value="ECO:0007669"/>
    <property type="project" value="TreeGrafter"/>
</dbReference>
<feature type="transmembrane region" description="Helical" evidence="2">
    <location>
        <begin position="2453"/>
        <end position="2474"/>
    </location>
</feature>
<feature type="transmembrane region" description="Helical" evidence="2">
    <location>
        <begin position="2168"/>
        <end position="2186"/>
    </location>
</feature>
<dbReference type="InterPro" id="IPR027272">
    <property type="entry name" value="Piezo"/>
</dbReference>
<dbReference type="Proteomes" id="UP000002296">
    <property type="component" value="Unassembled WGS sequence"/>
</dbReference>
<feature type="transmembrane region" description="Helical" evidence="2">
    <location>
        <begin position="469"/>
        <end position="492"/>
    </location>
</feature>
<feature type="transmembrane region" description="Helical" evidence="2">
    <location>
        <begin position="1773"/>
        <end position="1791"/>
    </location>
</feature>
<dbReference type="Pfam" id="PF24874">
    <property type="entry name" value="Piezo_THU9_anchor"/>
    <property type="match status" value="1"/>
</dbReference>
<evidence type="ECO:0000259" key="4">
    <source>
        <dbReference type="Pfam" id="PF24874"/>
    </source>
</evidence>
<evidence type="ECO:0000256" key="2">
    <source>
        <dbReference type="SAM" id="Phobius"/>
    </source>
</evidence>
<feature type="transmembrane region" description="Helical" evidence="2">
    <location>
        <begin position="1955"/>
        <end position="1973"/>
    </location>
</feature>
<feature type="transmembrane region" description="Helical" evidence="2">
    <location>
        <begin position="1172"/>
        <end position="1190"/>
    </location>
</feature>
<dbReference type="GO" id="GO:0008381">
    <property type="term" value="F:mechanosensitive monoatomic ion channel activity"/>
    <property type="evidence" value="ECO:0007669"/>
    <property type="project" value="InterPro"/>
</dbReference>
<dbReference type="GO" id="GO:0016020">
    <property type="term" value="C:membrane"/>
    <property type="evidence" value="ECO:0007669"/>
    <property type="project" value="InterPro"/>
</dbReference>
<keyword evidence="2" id="KW-0812">Transmembrane</keyword>
<dbReference type="OMA" id="QMAMECH"/>
<feature type="transmembrane region" description="Helical" evidence="2">
    <location>
        <begin position="12"/>
        <end position="31"/>
    </location>
</feature>
<name>Q4DXU9_TRYCC</name>
<dbReference type="AlphaFoldDB" id="Q4DXU9"/>
<feature type="region of interest" description="Disordered" evidence="1">
    <location>
        <begin position="1864"/>
        <end position="1887"/>
    </location>
</feature>
<feature type="transmembrane region" description="Helical" evidence="2">
    <location>
        <begin position="1734"/>
        <end position="1767"/>
    </location>
</feature>
<feature type="compositionally biased region" description="Polar residues" evidence="1">
    <location>
        <begin position="1868"/>
        <end position="1877"/>
    </location>
</feature>
<feature type="transmembrane region" description="Helical" evidence="2">
    <location>
        <begin position="2053"/>
        <end position="2071"/>
    </location>
</feature>
<feature type="compositionally biased region" description="Basic and acidic residues" evidence="1">
    <location>
        <begin position="1647"/>
        <end position="1662"/>
    </location>
</feature>
<evidence type="ECO:0000256" key="1">
    <source>
        <dbReference type="SAM" id="MobiDB-lite"/>
    </source>
</evidence>
<dbReference type="InterPro" id="IPR056770">
    <property type="entry name" value="Piezo_THU9_anchor"/>
</dbReference>
<feature type="transmembrane region" description="Helical" evidence="2">
    <location>
        <begin position="52"/>
        <end position="78"/>
    </location>
</feature>
<feature type="compositionally biased region" description="Basic and acidic residues" evidence="1">
    <location>
        <begin position="2583"/>
        <end position="2598"/>
    </location>
</feature>
<feature type="region of interest" description="Disordered" evidence="1">
    <location>
        <begin position="1898"/>
        <end position="1917"/>
    </location>
</feature>
<keyword evidence="6" id="KW-1185">Reference proteome</keyword>
<dbReference type="STRING" id="353153.Q4DXU9"/>
<accession>Q4DXU9</accession>
<organism evidence="5 6">
    <name type="scientific">Trypanosoma cruzi (strain CL Brener)</name>
    <dbReference type="NCBI Taxonomy" id="353153"/>
    <lineage>
        <taxon>Eukaryota</taxon>
        <taxon>Discoba</taxon>
        <taxon>Euglenozoa</taxon>
        <taxon>Kinetoplastea</taxon>
        <taxon>Metakinetoplastina</taxon>
        <taxon>Trypanosomatida</taxon>
        <taxon>Trypanosomatidae</taxon>
        <taxon>Trypanosoma</taxon>
        <taxon>Schizotrypanum</taxon>
    </lineage>
</organism>
<feature type="transmembrane region" description="Helical" evidence="2">
    <location>
        <begin position="741"/>
        <end position="760"/>
    </location>
</feature>
<feature type="transmembrane region" description="Helical" evidence="2">
    <location>
        <begin position="548"/>
        <end position="567"/>
    </location>
</feature>
<gene>
    <name evidence="5" type="ORF">Tc00.1047053510719.80</name>
</gene>
<feature type="region of interest" description="Disordered" evidence="1">
    <location>
        <begin position="2549"/>
        <end position="2598"/>
    </location>
</feature>
<feature type="transmembrane region" description="Helical" evidence="2">
    <location>
        <begin position="1434"/>
        <end position="1454"/>
    </location>
</feature>
<feature type="transmembrane region" description="Helical" evidence="2">
    <location>
        <begin position="90"/>
        <end position="118"/>
    </location>
</feature>
<dbReference type="InterPro" id="IPR031334">
    <property type="entry name" value="Piezo_cap_dom"/>
</dbReference>
<feature type="transmembrane region" description="Helical" evidence="2">
    <location>
        <begin position="184"/>
        <end position="205"/>
    </location>
</feature>
<dbReference type="PaxDb" id="353153-Q4DXU9"/>
<feature type="transmembrane region" description="Helical" evidence="2">
    <location>
        <begin position="767"/>
        <end position="788"/>
    </location>
</feature>
<dbReference type="PANTHER" id="PTHR13167">
    <property type="entry name" value="PIEZO-TYPE MECHANOSENSITIVE ION CHANNEL COMPONENT"/>
    <property type="match status" value="1"/>
</dbReference>
<keyword evidence="2" id="KW-0472">Membrane</keyword>
<proteinExistence type="predicted"/>
<feature type="transmembrane region" description="Helical" evidence="2">
    <location>
        <begin position="130"/>
        <end position="154"/>
    </location>
</feature>
<dbReference type="TCDB" id="1.A.75.1.11">
    <property type="family name" value="the mechanical nociceptor, piezo (piezo) family"/>
</dbReference>
<dbReference type="GeneID" id="3551592"/>
<dbReference type="eggNOG" id="KOG1893">
    <property type="taxonomic scope" value="Eukaryota"/>
</dbReference>
<feature type="region of interest" description="Disordered" evidence="1">
    <location>
        <begin position="1623"/>
        <end position="1663"/>
    </location>
</feature>
<feature type="compositionally biased region" description="Polar residues" evidence="1">
    <location>
        <begin position="2549"/>
        <end position="2564"/>
    </location>
</feature>
<feature type="transmembrane region" description="Helical" evidence="2">
    <location>
        <begin position="243"/>
        <end position="265"/>
    </location>
</feature>
<feature type="transmembrane region" description="Helical" evidence="2">
    <location>
        <begin position="1993"/>
        <end position="2010"/>
    </location>
</feature>
<comment type="caution">
    <text evidence="5">The sequence shown here is derived from an EMBL/GenBank/DDBJ whole genome shotgun (WGS) entry which is preliminary data.</text>
</comment>
<feature type="transmembrane region" description="Helical" evidence="2">
    <location>
        <begin position="1460"/>
        <end position="1480"/>
    </location>
</feature>
<reference evidence="5 6" key="1">
    <citation type="journal article" date="2005" name="Science">
        <title>The genome sequence of Trypanosoma cruzi, etiologic agent of Chagas disease.</title>
        <authorList>
            <person name="El-Sayed N.M."/>
            <person name="Myler P.J."/>
            <person name="Bartholomeu D.C."/>
            <person name="Nilsson D."/>
            <person name="Aggarwal G."/>
            <person name="Tran A.N."/>
            <person name="Ghedin E."/>
            <person name="Worthey E.A."/>
            <person name="Delcher A.L."/>
            <person name="Blandin G."/>
            <person name="Westenberger S.J."/>
            <person name="Caler E."/>
            <person name="Cerqueira G.C."/>
            <person name="Branche C."/>
            <person name="Haas B."/>
            <person name="Anupama A."/>
            <person name="Arner E."/>
            <person name="Aslund L."/>
            <person name="Attipoe P."/>
            <person name="Bontempi E."/>
            <person name="Bringaud F."/>
            <person name="Burton P."/>
            <person name="Cadag E."/>
            <person name="Campbell D.A."/>
            <person name="Carrington M."/>
            <person name="Crabtree J."/>
            <person name="Darban H."/>
            <person name="da Silveira J.F."/>
            <person name="de Jong P."/>
            <person name="Edwards K."/>
            <person name="Englund P.T."/>
            <person name="Fazelina G."/>
            <person name="Feldblyum T."/>
            <person name="Ferella M."/>
            <person name="Frasch A.C."/>
            <person name="Gull K."/>
            <person name="Horn D."/>
            <person name="Hou L."/>
            <person name="Huang Y."/>
            <person name="Kindlund E."/>
            <person name="Klingbeil M."/>
            <person name="Kluge S."/>
            <person name="Koo H."/>
            <person name="Lacerda D."/>
            <person name="Levin M.J."/>
            <person name="Lorenzi H."/>
            <person name="Louie T."/>
            <person name="Machado C.R."/>
            <person name="McCulloch R."/>
            <person name="McKenna A."/>
            <person name="Mizuno Y."/>
            <person name="Mottram J.C."/>
            <person name="Nelson S."/>
            <person name="Ochaya S."/>
            <person name="Osoegawa K."/>
            <person name="Pai G."/>
            <person name="Parsons M."/>
            <person name="Pentony M."/>
            <person name="Pettersson U."/>
            <person name="Pop M."/>
            <person name="Ramirez J.L."/>
            <person name="Rinta J."/>
            <person name="Robertson L."/>
            <person name="Salzberg S.L."/>
            <person name="Sanchez D.O."/>
            <person name="Seyler A."/>
            <person name="Sharma R."/>
            <person name="Shetty J."/>
            <person name="Simpson A.J."/>
            <person name="Sisk E."/>
            <person name="Tammi M.T."/>
            <person name="Tarleton R."/>
            <person name="Teixeira S."/>
            <person name="Van Aken S."/>
            <person name="Vogt C."/>
            <person name="Ward P.N."/>
            <person name="Wickstead B."/>
            <person name="Wortman J."/>
            <person name="White O."/>
            <person name="Fraser C.M."/>
            <person name="Stuart K.D."/>
            <person name="Andersson B."/>
        </authorList>
    </citation>
    <scope>NUCLEOTIDE SEQUENCE [LARGE SCALE GENOMIC DNA]</scope>
    <source>
        <strain evidence="5 6">CL Brener</strain>
    </source>
</reference>
<feature type="domain" description="Piezo non-specific cation channel cap" evidence="3">
    <location>
        <begin position="2235"/>
        <end position="2537"/>
    </location>
</feature>
<dbReference type="KEGG" id="tcr:510719.80"/>
<feature type="transmembrane region" description="Helical" evidence="2">
    <location>
        <begin position="915"/>
        <end position="934"/>
    </location>
</feature>
<dbReference type="GO" id="GO:0050982">
    <property type="term" value="P:detection of mechanical stimulus"/>
    <property type="evidence" value="ECO:0007669"/>
    <property type="project" value="TreeGrafter"/>
</dbReference>
<dbReference type="PANTHER" id="PTHR13167:SF25">
    <property type="entry name" value="PIEZO-TYPE MECHANOSENSITIVE ION CHANNEL COMPONENT"/>
    <property type="match status" value="1"/>
</dbReference>
<feature type="transmembrane region" description="Helical" evidence="2">
    <location>
        <begin position="1114"/>
        <end position="1141"/>
    </location>
</feature>
<feature type="transmembrane region" description="Helical" evidence="2">
    <location>
        <begin position="1399"/>
        <end position="1422"/>
    </location>
</feature>
<feature type="transmembrane region" description="Helical" evidence="2">
    <location>
        <begin position="217"/>
        <end position="237"/>
    </location>
</feature>
<feature type="transmembrane region" description="Helical" evidence="2">
    <location>
        <begin position="1233"/>
        <end position="1259"/>
    </location>
</feature>
<feature type="transmembrane region" description="Helical" evidence="2">
    <location>
        <begin position="1082"/>
        <end position="1102"/>
    </location>
</feature>
<feature type="transmembrane region" description="Helical" evidence="2">
    <location>
        <begin position="983"/>
        <end position="1003"/>
    </location>
</feature>
<dbReference type="GO" id="GO:0005261">
    <property type="term" value="F:monoatomic cation channel activity"/>
    <property type="evidence" value="ECO:0007669"/>
    <property type="project" value="TreeGrafter"/>
</dbReference>
<evidence type="ECO:0000313" key="6">
    <source>
        <dbReference type="Proteomes" id="UP000002296"/>
    </source>
</evidence>
<dbReference type="InParanoid" id="Q4DXU9"/>
<keyword evidence="2" id="KW-1133">Transmembrane helix</keyword>
<sequence>MIMAVERQCVDSFAYFLYAFNTFHLCLCLCCTRNAHLFFFSCNDSFTLFMRVYLFVMVIAFFFVFIFFWGIVLLVFSIKLGLAKMIHPFALVFSGLLTSSAMLGGHLPAAVLLIYMMLLRNPKCATSPIVLVLAFLFAVLQLLSTLIVNLLVAFSPSTRGGLFVHHRVLIESFGIYEAGPGVKAWILAGACVPSGLICVYIIYFRKKLLSRISMGRVRPLLTTVSWALMSVATGLIFPTVLAGVLLVIGMMALSCVGLGGARTIFGAARSRPRRFLLLFLHFCSLCGTFASCIILVASCVSQNAAVACALDNLDPMYGLNKLYEQPADIAICRFVQLCLMMVTLFLAQMAMECHGKELQQQNAGDPLLREEVSNNNARVVEGTQGTSVAVVFNHADVPSAPNFASAAVPSHSNHHLSRPLNVPHGLSLAGHSSPNSSAAFGTNYLERGLVVCGSLGTWMMRKLFASSRMLPLAFMAANMVAFPSVVSLSLLPTMMLGQLVRFHFFASLLRPTLVLNFFLVNVQYVVLATASIQPPIVRHLFLGDEGRWWGLAQVISSEIIFLAMLAADAAIRQQYRLAHSEEDHPDEIVVPHPPPLPSIAPSSPTASHVTREFVALSDGKDSSSESGGDTSLDFLGIWRHAEFKLGARRVAELLAYVPSEPLESSEAFEQLFSFLVGRRPTAEEEKCLCKEGIGDALLREKLHDSQSPLLSYYVHWAGILLMRHAVLIALLLLFIVGSFTYQMDILHAIVLLLFVLYFFLPDSMDDAWMFVVIYLMLLTSFKLIFTFVSEFVTLSVYIAGSPLQYATVGLVPLRSRYEAIPYVVAVFILTFLFLRIRVCRSWGTAVSLHEWDRFCHSNTARQWSMRVTMTVATTVFVALGVFLHYSFIVEGFLALFLLLTISAAAFSLSGAFLGVLWSVACVYSGIVVVVTSVCQFTQLADLIREHVFQRLCGHDGDGSGNSTNARRCEQESGLYPVREDMPLTLFLAPWFLAFATAMLHRAVKHVRETPPRWARQPDGSGGLVGMTVEQQEEQPKRGEQSEGEQRVVPVECVSLPCLESDDQRFIRHMLRLLAVMDKLGDWIAAFGSDYGGILVWVSLFLAATYRFTAIGSVYMLFFLLDLTHISVLVYCVLHILVLYTYKFSFVPEITYSIYNVPLAAVIGLEKKGGNALFEHVIGPVIVFFVMLLRIHTCGANREVRRRQRTEGPESSNWKSVLCTQLFFYAGYEGLVLTLLLVLACSSHSCIGAFVGLAVLPLLLATGRQQLHRVSYSFPLLLLLSLMVLWQYALLLNAAHRLFPAIADYSEAKETDGMWEYWVFTSRYHTLLGCVLGIMLLHTSRQQSGDTAVSFSMLRSQFNGHVTLVNFVRAASVGSLQLLPRDTFDLVVPSFVESLPPSCLGRVTTFMVFAVSYLCPVAFLSFAAGVMSQPSVINLLLIIGGLLQVAQMEMLHWTFFSLWPFITMAYWFLITLTVVCNAPYVRQFILEHYGLSEVLGLLQAGKPFQLGSLHVLLLFMVTLQTRVYDEFRYTKLLRHLYDRTATRHTRHEELWAWLRGKQEAEQQLADARSRALHAKLEEIRSTLHGAHHAWVPEDSSTQKCSANAVTNSQQLKDEKMMMMMARQRIADDDDDTAARLKREEEEEEEEKEERSAKGSMLTDDKVKVSKKKSEKGGTCAHKFKTGLQRIIHVSATKLANWLAVHTYEPHRHTAAHYRGLFSRLFWVTIRALERHTVMVVLLATMINFMLSQCVWELLPFCFMLVVAIAYHPFPPRPIFVFFSFYVALGILLKALIDVVLAQVSYSPGLLKILGWTILHVSEGAYWKQRIGYSYVMMDFVVFATLLLHQDICLANGVYSRKDILRSREGEQAAGNTKGTNNDPLPPPSPSSSVPAIYSPSSFGDAASGTEQLPAGRSPMEDPIRRSRTSCMMGIYRKVCLAVLGFVRNATSIPGVGRDWYIYYSTVEAIALLVFVFGYNKLSGWVEDTLQESVKRNLLPGPMVTVVLVSILYMIADRMLYVTQCMKGKLLLNTVTGVAYCILYMLWGNLLTVSSRVVGNLFFTLKILALTIAVIQVRVGYPRHRRHDPFTWTAGRSGIAGYLYFWYRCLPFLWEIRVVTDWTVEKTSLHLDNYLKIEDLYDIVFERQCKLYNVCKQRQALGTPIPRSTKVTAGLSRLVLFVGALMVPLVYYSTFNPSMQSNEVTQLRVGLSFMSSQPFYASTTFTAEEIPNEWSLWLARTRPSLDRNGIMNTKKTLQLVNVSSCSNELWPISPQAYGRLNEQLMEVMENKTTMQLFQTIELSRSGTSNFVSHTQSWTFSWEAARDIHRMLNNPTTNGTGYVKLQNFYTPFLFSHPDGLAAFDGGGGVNVMDCSILLRQEVDSVLNNTVRYWCVECQSLFTHGNIPNSNKTRFPEWGCLSTGEGCSKFNFERRNGDVNYNPVPMYFVVLSDPSVGGVPFLQGIGIVALYTTFVLALGRIFRGMFANKAKYTILSDMADPTPIAQLIEYITVARECGDLPLEQSVYIELVDLLRSPERLLRLTGFNRQMYDAETDVIQSPHATPSNRMTENLSHRGDALRGPEAGIAPADDAKREVNAAGHEKKE</sequence>
<feature type="transmembrane region" description="Helical" evidence="2">
    <location>
        <begin position="1271"/>
        <end position="1294"/>
    </location>
</feature>
<feature type="transmembrane region" description="Helical" evidence="2">
    <location>
        <begin position="2022"/>
        <end position="2041"/>
    </location>
</feature>
<feature type="transmembrane region" description="Helical" evidence="2">
    <location>
        <begin position="820"/>
        <end position="843"/>
    </location>
</feature>
<dbReference type="Pfam" id="PF12166">
    <property type="entry name" value="Piezo_cap"/>
    <property type="match status" value="1"/>
</dbReference>